<evidence type="ECO:0000256" key="6">
    <source>
        <dbReference type="ARBA" id="ARBA00023315"/>
    </source>
</evidence>
<name>A0A1M7SX25_9BACT</name>
<dbReference type="AlphaFoldDB" id="A0A1M7SX25"/>
<evidence type="ECO:0000256" key="1">
    <source>
        <dbReference type="ARBA" id="ARBA00004533"/>
    </source>
</evidence>
<keyword evidence="7" id="KW-1133">Transmembrane helix</keyword>
<proteinExistence type="predicted"/>
<keyword evidence="4 8" id="KW-0808">Transferase</keyword>
<dbReference type="GO" id="GO:0005886">
    <property type="term" value="C:plasma membrane"/>
    <property type="evidence" value="ECO:0007669"/>
    <property type="project" value="UniProtKB-SubCell"/>
</dbReference>
<dbReference type="RefSeq" id="WP_072697026.1">
    <property type="nucleotide sequence ID" value="NZ_FRDI01000005.1"/>
</dbReference>
<dbReference type="GO" id="GO:0016746">
    <property type="term" value="F:acyltransferase activity"/>
    <property type="evidence" value="ECO:0007669"/>
    <property type="project" value="UniProtKB-KW"/>
</dbReference>
<keyword evidence="9" id="KW-1185">Reference proteome</keyword>
<evidence type="ECO:0000256" key="7">
    <source>
        <dbReference type="SAM" id="Phobius"/>
    </source>
</evidence>
<dbReference type="OrthoDB" id="9803456at2"/>
<dbReference type="PANTHER" id="PTHR30606">
    <property type="entry name" value="LIPID A BIOSYNTHESIS LAUROYL ACYLTRANSFERASE"/>
    <property type="match status" value="1"/>
</dbReference>
<dbReference type="GO" id="GO:0009247">
    <property type="term" value="P:glycolipid biosynthetic process"/>
    <property type="evidence" value="ECO:0007669"/>
    <property type="project" value="UniProtKB-ARBA"/>
</dbReference>
<dbReference type="PANTHER" id="PTHR30606:SF10">
    <property type="entry name" value="PHOSPHATIDYLINOSITOL MANNOSIDE ACYLTRANSFERASE"/>
    <property type="match status" value="1"/>
</dbReference>
<keyword evidence="3" id="KW-0997">Cell inner membrane</keyword>
<evidence type="ECO:0000256" key="3">
    <source>
        <dbReference type="ARBA" id="ARBA00022519"/>
    </source>
</evidence>
<dbReference type="STRING" id="1121455.SAMN02745728_01337"/>
<evidence type="ECO:0000256" key="5">
    <source>
        <dbReference type="ARBA" id="ARBA00023136"/>
    </source>
</evidence>
<evidence type="ECO:0000256" key="4">
    <source>
        <dbReference type="ARBA" id="ARBA00022679"/>
    </source>
</evidence>
<comment type="subcellular location">
    <subcellularLocation>
        <location evidence="1">Cell inner membrane</location>
    </subcellularLocation>
</comment>
<protein>
    <submittedName>
        <fullName evidence="8">KDO2-lipid IV(A) lauroyltransferase</fullName>
    </submittedName>
</protein>
<evidence type="ECO:0000313" key="9">
    <source>
        <dbReference type="Proteomes" id="UP000186469"/>
    </source>
</evidence>
<dbReference type="Pfam" id="PF03279">
    <property type="entry name" value="Lip_A_acyltrans"/>
    <property type="match status" value="1"/>
</dbReference>
<feature type="transmembrane region" description="Helical" evidence="7">
    <location>
        <begin position="21"/>
        <end position="41"/>
    </location>
</feature>
<reference evidence="8 9" key="1">
    <citation type="submission" date="2016-12" db="EMBL/GenBank/DDBJ databases">
        <authorList>
            <person name="Song W.-J."/>
            <person name="Kurnit D.M."/>
        </authorList>
    </citation>
    <scope>NUCLEOTIDE SEQUENCE [LARGE SCALE GENOMIC DNA]</scope>
    <source>
        <strain evidence="8 9">DSM 11393</strain>
    </source>
</reference>
<dbReference type="InterPro" id="IPR004960">
    <property type="entry name" value="LipA_acyltrans"/>
</dbReference>
<keyword evidence="6" id="KW-0012">Acyltransferase</keyword>
<keyword evidence="5 7" id="KW-0472">Membrane</keyword>
<dbReference type="CDD" id="cd07984">
    <property type="entry name" value="LPLAT_LABLAT-like"/>
    <property type="match status" value="1"/>
</dbReference>
<organism evidence="8 9">
    <name type="scientific">Desulfovibrio litoralis DSM 11393</name>
    <dbReference type="NCBI Taxonomy" id="1121455"/>
    <lineage>
        <taxon>Bacteria</taxon>
        <taxon>Pseudomonadati</taxon>
        <taxon>Thermodesulfobacteriota</taxon>
        <taxon>Desulfovibrionia</taxon>
        <taxon>Desulfovibrionales</taxon>
        <taxon>Desulfovibrionaceae</taxon>
        <taxon>Desulfovibrio</taxon>
    </lineage>
</organism>
<sequence length="303" mass="35148">MNKQKNIKFIVDTSVRIMSSLSLRSLHILGKILGLALWYFLPKRKKYAIDTISKRLHLDKKNARQIAKQSYINTGYSFLELFYVGRFGIKELNKTLTIENSEIYQKLRTIQRPIVIVTAHLGAWELLAGLLGDCKDDKEAQVIVRHMKNPIISEAVFKLRAANGAEVLDSRHVAPKVLKTLAKNGISGFLVDHNTKLREAIFLPFLEEQAAVNSGPAILALRARAIVFPVFLIRSFDKKTKKPHYTLRLEEPLDTKTLNGSLREQIHYVAEYYTQAVEKYIKQYPEQWFWMHRRWKTRENQNK</sequence>
<evidence type="ECO:0000313" key="8">
    <source>
        <dbReference type="EMBL" id="SHN63075.1"/>
    </source>
</evidence>
<keyword evidence="7" id="KW-0812">Transmembrane</keyword>
<accession>A0A1M7SX25</accession>
<evidence type="ECO:0000256" key="2">
    <source>
        <dbReference type="ARBA" id="ARBA00022475"/>
    </source>
</evidence>
<keyword evidence="2" id="KW-1003">Cell membrane</keyword>
<dbReference type="Proteomes" id="UP000186469">
    <property type="component" value="Unassembled WGS sequence"/>
</dbReference>
<gene>
    <name evidence="8" type="ORF">SAMN02745728_01337</name>
</gene>
<dbReference type="EMBL" id="FRDI01000005">
    <property type="protein sequence ID" value="SHN63075.1"/>
    <property type="molecule type" value="Genomic_DNA"/>
</dbReference>